<name>A0A1G7QYP6_9PROT</name>
<feature type="region of interest" description="Disordered" evidence="1">
    <location>
        <begin position="102"/>
        <end position="126"/>
    </location>
</feature>
<proteinExistence type="predicted"/>
<reference evidence="2 3" key="1">
    <citation type="submission" date="2016-10" db="EMBL/GenBank/DDBJ databases">
        <authorList>
            <person name="de Groot N.N."/>
        </authorList>
    </citation>
    <scope>NUCLEOTIDE SEQUENCE [LARGE SCALE GENOMIC DNA]</scope>
    <source>
        <strain evidence="2 3">DSM 25584</strain>
    </source>
</reference>
<evidence type="ECO:0000313" key="3">
    <source>
        <dbReference type="Proteomes" id="UP000199415"/>
    </source>
</evidence>
<feature type="compositionally biased region" description="Polar residues" evidence="1">
    <location>
        <begin position="104"/>
        <end position="126"/>
    </location>
</feature>
<gene>
    <name evidence="2" type="ORF">SAMN05216241_104197</name>
</gene>
<dbReference type="Proteomes" id="UP000199415">
    <property type="component" value="Unassembled WGS sequence"/>
</dbReference>
<dbReference type="AlphaFoldDB" id="A0A1G7QYP6"/>
<evidence type="ECO:0000313" key="2">
    <source>
        <dbReference type="EMBL" id="SDG03636.1"/>
    </source>
</evidence>
<dbReference type="STRING" id="1082479.SAMN05216241_104197"/>
<organism evidence="2 3">
    <name type="scientific">Limimonas halophila</name>
    <dbReference type="NCBI Taxonomy" id="1082479"/>
    <lineage>
        <taxon>Bacteria</taxon>
        <taxon>Pseudomonadati</taxon>
        <taxon>Pseudomonadota</taxon>
        <taxon>Alphaproteobacteria</taxon>
        <taxon>Rhodospirillales</taxon>
        <taxon>Rhodovibrionaceae</taxon>
        <taxon>Limimonas</taxon>
    </lineage>
</organism>
<dbReference type="EMBL" id="FNCE01000004">
    <property type="protein sequence ID" value="SDG03636.1"/>
    <property type="molecule type" value="Genomic_DNA"/>
</dbReference>
<protein>
    <submittedName>
        <fullName evidence="2">Uncharacterized protein</fullName>
    </submittedName>
</protein>
<keyword evidence="3" id="KW-1185">Reference proteome</keyword>
<accession>A0A1G7QYP6</accession>
<sequence length="126" mass="12821">MQPWRPTTFPGIRRACAGLRAPRPGVLAAAVFIGGLAVPGPASAGDGESLSLAGMEAGPERLTASELRASRAGSPIARPVAPNLAPDGTAVAVVLWDELGPVKSGQSAQSSRRTGNRASLTVRVTR</sequence>
<evidence type="ECO:0000256" key="1">
    <source>
        <dbReference type="SAM" id="MobiDB-lite"/>
    </source>
</evidence>